<gene>
    <name evidence="8" type="ORF">JWYL7_1435</name>
    <name evidence="9" type="ORF">SAMN05661008_00086</name>
</gene>
<reference evidence="8 10" key="1">
    <citation type="submission" date="2016-02" db="EMBL/GenBank/DDBJ databases">
        <title>Draft genome sequence for Clostridium paradoxum JW-YL-7.</title>
        <authorList>
            <person name="Utturkar S.M."/>
            <person name="Lancaster A."/>
            <person name="Poole F.L."/>
            <person name="Adams M.W."/>
            <person name="Brown S.D."/>
        </authorList>
    </citation>
    <scope>NUCLEOTIDE SEQUENCE [LARGE SCALE GENOMIC DNA]</scope>
    <source>
        <strain evidence="8 10">JW-YL-7</strain>
    </source>
</reference>
<protein>
    <submittedName>
        <fullName evidence="8">Chromate transporter</fullName>
    </submittedName>
</protein>
<dbReference type="Proteomes" id="UP000323392">
    <property type="component" value="Unassembled WGS sequence"/>
</dbReference>
<dbReference type="AlphaFoldDB" id="A0A150FTK4"/>
<keyword evidence="4 7" id="KW-0812">Transmembrane</keyword>
<dbReference type="EMBL" id="LSFY01000001">
    <property type="protein sequence ID" value="KXZ40360.1"/>
    <property type="molecule type" value="Genomic_DNA"/>
</dbReference>
<evidence type="ECO:0000256" key="3">
    <source>
        <dbReference type="ARBA" id="ARBA00022475"/>
    </source>
</evidence>
<dbReference type="PANTHER" id="PTHR43663">
    <property type="entry name" value="CHROMATE TRANSPORT PROTEIN-RELATED"/>
    <property type="match status" value="1"/>
</dbReference>
<feature type="transmembrane region" description="Helical" evidence="7">
    <location>
        <begin position="110"/>
        <end position="133"/>
    </location>
</feature>
<dbReference type="OrthoDB" id="9788907at2"/>
<organism evidence="8 10">
    <name type="scientific">Alkalithermobacter thermoalcaliphilus JW-YL-7 = DSM 7308</name>
    <dbReference type="NCBI Taxonomy" id="1121328"/>
    <lineage>
        <taxon>Bacteria</taxon>
        <taxon>Bacillati</taxon>
        <taxon>Bacillota</taxon>
        <taxon>Clostridia</taxon>
        <taxon>Peptostreptococcales</taxon>
        <taxon>Tepidibacteraceae</taxon>
        <taxon>Alkalithermobacter</taxon>
    </lineage>
</organism>
<evidence type="ECO:0000313" key="10">
    <source>
        <dbReference type="Proteomes" id="UP000092605"/>
    </source>
</evidence>
<dbReference type="GO" id="GO:0015109">
    <property type="term" value="F:chromate transmembrane transporter activity"/>
    <property type="evidence" value="ECO:0007669"/>
    <property type="project" value="InterPro"/>
</dbReference>
<dbReference type="InterPro" id="IPR052518">
    <property type="entry name" value="CHR_Transporter"/>
</dbReference>
<evidence type="ECO:0000313" key="11">
    <source>
        <dbReference type="Proteomes" id="UP000323392"/>
    </source>
</evidence>
<dbReference type="STRING" id="1121328.JWYL7_1435"/>
<accession>A0A150FTK4</accession>
<feature type="transmembrane region" description="Helical" evidence="7">
    <location>
        <begin position="139"/>
        <end position="156"/>
    </location>
</feature>
<keyword evidence="11" id="KW-1185">Reference proteome</keyword>
<dbReference type="PANTHER" id="PTHR43663:SF1">
    <property type="entry name" value="CHROMATE TRANSPORTER"/>
    <property type="match status" value="1"/>
</dbReference>
<dbReference type="RefSeq" id="WP_066071091.1">
    <property type="nucleotide sequence ID" value="NZ_FRBG01000001.1"/>
</dbReference>
<dbReference type="PATRIC" id="fig|1121328.3.peg.1444"/>
<evidence type="ECO:0000256" key="5">
    <source>
        <dbReference type="ARBA" id="ARBA00022989"/>
    </source>
</evidence>
<feature type="transmembrane region" description="Helical" evidence="7">
    <location>
        <begin position="75"/>
        <end position="98"/>
    </location>
</feature>
<evidence type="ECO:0000256" key="6">
    <source>
        <dbReference type="ARBA" id="ARBA00023136"/>
    </source>
</evidence>
<dbReference type="GO" id="GO:0005886">
    <property type="term" value="C:plasma membrane"/>
    <property type="evidence" value="ECO:0007669"/>
    <property type="project" value="UniProtKB-SubCell"/>
</dbReference>
<dbReference type="InterPro" id="IPR003370">
    <property type="entry name" value="Chromate_transpt"/>
</dbReference>
<dbReference type="EMBL" id="FRBG01000001">
    <property type="protein sequence ID" value="SHK36341.1"/>
    <property type="molecule type" value="Genomic_DNA"/>
</dbReference>
<dbReference type="Pfam" id="PF02417">
    <property type="entry name" value="Chromate_transp"/>
    <property type="match status" value="1"/>
</dbReference>
<keyword evidence="3" id="KW-1003">Cell membrane</keyword>
<comment type="caution">
    <text evidence="8">The sequence shown here is derived from an EMBL/GenBank/DDBJ whole genome shotgun (WGS) entry which is preliminary data.</text>
</comment>
<evidence type="ECO:0000313" key="9">
    <source>
        <dbReference type="EMBL" id="SHK36341.1"/>
    </source>
</evidence>
<keyword evidence="5 7" id="KW-1133">Transmembrane helix</keyword>
<dbReference type="Proteomes" id="UP000092605">
    <property type="component" value="Unassembled WGS sequence"/>
</dbReference>
<comment type="subcellular location">
    <subcellularLocation>
        <location evidence="1">Cell membrane</location>
        <topology evidence="1">Multi-pass membrane protein</topology>
    </subcellularLocation>
</comment>
<feature type="transmembrane region" description="Helical" evidence="7">
    <location>
        <begin position="7"/>
        <end position="29"/>
    </location>
</feature>
<evidence type="ECO:0000313" key="8">
    <source>
        <dbReference type="EMBL" id="KXZ40360.1"/>
    </source>
</evidence>
<evidence type="ECO:0000256" key="7">
    <source>
        <dbReference type="SAM" id="Phobius"/>
    </source>
</evidence>
<sequence>MDTFKSLIDIFFSFFKIGAFSFGGGYSMLPFIERELVLSKGLITFEEFLDILAISQASPGPIAINSATFIGYKHLGILGSFFATFGVIFFSLICISSISPKIEKYKENKYILMAFKSLRPITISLILSSIISLFSKSIVDYYSLIIFLLSSILLFYKKVHPISVILLCGSISAILHKIF</sequence>
<reference evidence="9 11" key="2">
    <citation type="submission" date="2016-11" db="EMBL/GenBank/DDBJ databases">
        <authorList>
            <person name="Varghese N."/>
            <person name="Submissions S."/>
        </authorList>
    </citation>
    <scope>NUCLEOTIDE SEQUENCE [LARGE SCALE GENOMIC DNA]</scope>
    <source>
        <strain evidence="9 11">DSM 7308</strain>
    </source>
</reference>
<proteinExistence type="inferred from homology"/>
<evidence type="ECO:0000256" key="1">
    <source>
        <dbReference type="ARBA" id="ARBA00004651"/>
    </source>
</evidence>
<name>A0A150FTK4_CLOPD</name>
<comment type="similarity">
    <text evidence="2">Belongs to the chromate ion transporter (CHR) (TC 2.A.51) family.</text>
</comment>
<evidence type="ECO:0000256" key="4">
    <source>
        <dbReference type="ARBA" id="ARBA00022692"/>
    </source>
</evidence>
<evidence type="ECO:0000256" key="2">
    <source>
        <dbReference type="ARBA" id="ARBA00005262"/>
    </source>
</evidence>
<keyword evidence="6 7" id="KW-0472">Membrane</keyword>